<dbReference type="Proteomes" id="UP000242414">
    <property type="component" value="Unassembled WGS sequence"/>
</dbReference>
<dbReference type="AlphaFoldDB" id="A0A1X0RAM0"/>
<protein>
    <recommendedName>
        <fullName evidence="2">Cytochrome P450</fullName>
    </recommendedName>
</protein>
<proteinExistence type="predicted"/>
<dbReference type="GO" id="GO:0020037">
    <property type="term" value="F:heme binding"/>
    <property type="evidence" value="ECO:0007669"/>
    <property type="project" value="InterPro"/>
</dbReference>
<sequence length="186" mass="21479">MTIDYGKRWKNIKSAVLHILSLKSVDCLSSTIEQESKKGVRHVMELAESNETIDPLGFGRFISMNLIPAIAFNIPSAKNMFPVLKISEILFGRDRKMQRYVDKELFPFMRQIIKDARESSGDSLVKEIDSVRKEYDIDEMGIIVLMVNAFIKRHEPDPTFADREELPYFIAFEKECIRFRAVVDIG</sequence>
<dbReference type="OrthoDB" id="1103324at2759"/>
<dbReference type="GO" id="GO:0005506">
    <property type="term" value="F:iron ion binding"/>
    <property type="evidence" value="ECO:0007669"/>
    <property type="project" value="InterPro"/>
</dbReference>
<accession>A0A1X0RAM0</accession>
<dbReference type="GO" id="GO:0004497">
    <property type="term" value="F:monooxygenase activity"/>
    <property type="evidence" value="ECO:0007669"/>
    <property type="project" value="InterPro"/>
</dbReference>
<name>A0A1X0RAM0_RHIZD</name>
<gene>
    <name evidence="1" type="ORF">BCV72DRAFT_321383</name>
</gene>
<dbReference type="InterPro" id="IPR036396">
    <property type="entry name" value="Cyt_P450_sf"/>
</dbReference>
<dbReference type="Gene3D" id="1.10.630.10">
    <property type="entry name" value="Cytochrome P450"/>
    <property type="match status" value="1"/>
</dbReference>
<dbReference type="SUPFAM" id="SSF48264">
    <property type="entry name" value="Cytochrome P450"/>
    <property type="match status" value="1"/>
</dbReference>
<dbReference type="VEuPathDB" id="FungiDB:BCV72DRAFT_321383"/>
<reference evidence="1" key="1">
    <citation type="journal article" date="2016" name="Proc. Natl. Acad. Sci. U.S.A.">
        <title>Lipid metabolic changes in an early divergent fungus govern the establishment of a mutualistic symbiosis with endobacteria.</title>
        <authorList>
            <person name="Lastovetsky O.A."/>
            <person name="Gaspar M.L."/>
            <person name="Mondo S.J."/>
            <person name="LaButti K.M."/>
            <person name="Sandor L."/>
            <person name="Grigoriev I.V."/>
            <person name="Henry S.A."/>
            <person name="Pawlowska T.E."/>
        </authorList>
    </citation>
    <scope>NUCLEOTIDE SEQUENCE [LARGE SCALE GENOMIC DNA]</scope>
    <source>
        <strain evidence="1">ATCC 52814</strain>
    </source>
</reference>
<evidence type="ECO:0000313" key="1">
    <source>
        <dbReference type="EMBL" id="ORE09079.1"/>
    </source>
</evidence>
<organism evidence="1">
    <name type="scientific">Rhizopus microsporus var. microsporus</name>
    <dbReference type="NCBI Taxonomy" id="86635"/>
    <lineage>
        <taxon>Eukaryota</taxon>
        <taxon>Fungi</taxon>
        <taxon>Fungi incertae sedis</taxon>
        <taxon>Mucoromycota</taxon>
        <taxon>Mucoromycotina</taxon>
        <taxon>Mucoromycetes</taxon>
        <taxon>Mucorales</taxon>
        <taxon>Mucorineae</taxon>
        <taxon>Rhizopodaceae</taxon>
        <taxon>Rhizopus</taxon>
    </lineage>
</organism>
<evidence type="ECO:0008006" key="2">
    <source>
        <dbReference type="Google" id="ProtNLM"/>
    </source>
</evidence>
<dbReference type="EMBL" id="KV921880">
    <property type="protein sequence ID" value="ORE09079.1"/>
    <property type="molecule type" value="Genomic_DNA"/>
</dbReference>
<dbReference type="GO" id="GO:0016705">
    <property type="term" value="F:oxidoreductase activity, acting on paired donors, with incorporation or reduction of molecular oxygen"/>
    <property type="evidence" value="ECO:0007669"/>
    <property type="project" value="InterPro"/>
</dbReference>